<evidence type="ECO:0000313" key="2">
    <source>
        <dbReference type="Proteomes" id="UP000422232"/>
    </source>
</evidence>
<organism evidence="1 2">
    <name type="scientific">Piscirickettsia salmonis</name>
    <dbReference type="NCBI Taxonomy" id="1238"/>
    <lineage>
        <taxon>Bacteria</taxon>
        <taxon>Pseudomonadati</taxon>
        <taxon>Pseudomonadota</taxon>
        <taxon>Gammaproteobacteria</taxon>
        <taxon>Thiotrichales</taxon>
        <taxon>Piscirickettsiaceae</taxon>
        <taxon>Piscirickettsia</taxon>
    </lineage>
</organism>
<reference evidence="1 2" key="1">
    <citation type="submission" date="2019-04" db="EMBL/GenBank/DDBJ databases">
        <title>Complete genome sequencing of Piscirickettsia salmonis strain Psal-009.</title>
        <authorList>
            <person name="Schober I."/>
            <person name="Bunk B."/>
            <person name="Sproer C."/>
            <person name="Carril G.P."/>
            <person name="Riedel T."/>
            <person name="Flores-Herrera P.A."/>
            <person name="Nourdin-Galindo G."/>
            <person name="Marshall S.H."/>
            <person name="Overmann J."/>
        </authorList>
    </citation>
    <scope>NUCLEOTIDE SEQUENCE [LARGE SCALE GENOMIC DNA]</scope>
    <source>
        <strain evidence="1 2">Psal-009</strain>
    </source>
</reference>
<sequence>MSLLQQASTYIIGSIMISLFTGCASSSLDQYAAYHQNSQPRPLYYISFPLENQEQWQLKRNLIDEDGYTQYYILINQQNDLPQQIIVHYGRHITTPLIQTMQQIASGNRYAKCKISKTKLIQKNNNDLIFTNTLKNCVDNQELWQVYKVFNRPDGQYAIVYTVEPRQISEKTRLYIQHIISLAQLVQYNKKSH</sequence>
<dbReference type="RefSeq" id="WP_016211961.1">
    <property type="nucleotide sequence ID" value="NZ_CP033937.1"/>
</dbReference>
<dbReference type="EMBL" id="CP038908">
    <property type="protein sequence ID" value="QGO06521.1"/>
    <property type="molecule type" value="Genomic_DNA"/>
</dbReference>
<dbReference type="Proteomes" id="UP000422232">
    <property type="component" value="Chromosome"/>
</dbReference>
<gene>
    <name evidence="1" type="ORF">Psal009_02436</name>
</gene>
<dbReference type="GeneID" id="66740421"/>
<proteinExistence type="predicted"/>
<evidence type="ECO:0000313" key="1">
    <source>
        <dbReference type="EMBL" id="QGO06521.1"/>
    </source>
</evidence>
<accession>A0A9Q5VBJ8</accession>
<dbReference type="AlphaFoldDB" id="A0A9Q5VBJ8"/>
<protein>
    <submittedName>
        <fullName evidence="1">Uncharacterized protein</fullName>
    </submittedName>
</protein>
<keyword evidence="2" id="KW-1185">Reference proteome</keyword>
<name>A0A9Q5VBJ8_PISSA</name>